<evidence type="ECO:0000313" key="2">
    <source>
        <dbReference type="Proteomes" id="UP000190328"/>
    </source>
</evidence>
<evidence type="ECO:0000313" key="1">
    <source>
        <dbReference type="EMBL" id="SJZ80243.1"/>
    </source>
</evidence>
<protein>
    <recommendedName>
        <fullName evidence="3">Mga helix-turn-helix domain-containing protein</fullName>
    </recommendedName>
</protein>
<name>A0A1T4NM60_9ENTE</name>
<evidence type="ECO:0008006" key="3">
    <source>
        <dbReference type="Google" id="ProtNLM"/>
    </source>
</evidence>
<sequence length="540" mass="63671">MFELLEEKETIKIVMLLTIQRECKQFADAAFFHEHTAKMLDSLGVSSKSQRSFERYIKEIEEDILFYNLESKIPLKFVGNEIVNDLSLPLHISYLMDRYLLGSIKFLLVYAAFRGKTMPSFEMMDWLTENIQPSPSSNREFSISPNTLRKKRDELNESFKPLGFSINKKYVFEGEEKSIRIFLFVQYLRNFNALTELETSLQDKRFKRFYYQVNEHAKIIMSELKDDLAYQSIKWEQFLMILIGVTTIRNLNENFLSKTKLKYYNNTALIKDTRLANIISIFQKELSKKIAPEQLKVETFFIINFLYVFDFPFTASFDDFFSTRLKADLDSTKSIIMSLFEDKFKQPFKHEDKLLFSKNFHKVLLQLLFFENYDTGMKSNLEYFKHHYPIVTPIILSSTKSLSEHFPKLNRLIFNGKASCSLFNNYFSQLIHPAILTFYNNSSYNEDIINNYIVKANICIEVFGGIAKKQFIEQALMQKFNLRANFQDFPDETTNFYITDIIASNEKAINASIFEWRIGTSDPMLENFANTVKNWQFEHL</sequence>
<reference evidence="1 2" key="1">
    <citation type="submission" date="2017-02" db="EMBL/GenBank/DDBJ databases">
        <authorList>
            <person name="Peterson S.W."/>
        </authorList>
    </citation>
    <scope>NUCLEOTIDE SEQUENCE [LARGE SCALE GENOMIC DNA]</scope>
    <source>
        <strain evidence="1 2">ATCC BAA-1030</strain>
    </source>
</reference>
<gene>
    <name evidence="1" type="ORF">SAMN02745116_01479</name>
</gene>
<dbReference type="RefSeq" id="WP_078807415.1">
    <property type="nucleotide sequence ID" value="NZ_FUXI01000015.1"/>
</dbReference>
<dbReference type="AlphaFoldDB" id="A0A1T4NM60"/>
<keyword evidence="2" id="KW-1185">Reference proteome</keyword>
<organism evidence="1 2">
    <name type="scientific">Pilibacter termitis</name>
    <dbReference type="NCBI Taxonomy" id="263852"/>
    <lineage>
        <taxon>Bacteria</taxon>
        <taxon>Bacillati</taxon>
        <taxon>Bacillota</taxon>
        <taxon>Bacilli</taxon>
        <taxon>Lactobacillales</taxon>
        <taxon>Enterococcaceae</taxon>
        <taxon>Pilibacter</taxon>
    </lineage>
</organism>
<dbReference type="EMBL" id="FUXI01000015">
    <property type="protein sequence ID" value="SJZ80243.1"/>
    <property type="molecule type" value="Genomic_DNA"/>
</dbReference>
<accession>A0A1T4NM60</accession>
<proteinExistence type="predicted"/>
<dbReference type="Proteomes" id="UP000190328">
    <property type="component" value="Unassembled WGS sequence"/>
</dbReference>